<reference evidence="3" key="1">
    <citation type="journal article" date="2013" name="Nature">
        <title>Draft genome of the wheat A-genome progenitor Triticum urartu.</title>
        <authorList>
            <person name="Ling H.Q."/>
            <person name="Zhao S."/>
            <person name="Liu D."/>
            <person name="Wang J."/>
            <person name="Sun H."/>
            <person name="Zhang C."/>
            <person name="Fan H."/>
            <person name="Li D."/>
            <person name="Dong L."/>
            <person name="Tao Y."/>
            <person name="Gao C."/>
            <person name="Wu H."/>
            <person name="Li Y."/>
            <person name="Cui Y."/>
            <person name="Guo X."/>
            <person name="Zheng S."/>
            <person name="Wang B."/>
            <person name="Yu K."/>
            <person name="Liang Q."/>
            <person name="Yang W."/>
            <person name="Lou X."/>
            <person name="Chen J."/>
            <person name="Feng M."/>
            <person name="Jian J."/>
            <person name="Zhang X."/>
            <person name="Luo G."/>
            <person name="Jiang Y."/>
            <person name="Liu J."/>
            <person name="Wang Z."/>
            <person name="Sha Y."/>
            <person name="Zhang B."/>
            <person name="Wu H."/>
            <person name="Tang D."/>
            <person name="Shen Q."/>
            <person name="Xue P."/>
            <person name="Zou S."/>
            <person name="Wang X."/>
            <person name="Liu X."/>
            <person name="Wang F."/>
            <person name="Yang Y."/>
            <person name="An X."/>
            <person name="Dong Z."/>
            <person name="Zhang K."/>
            <person name="Zhang X."/>
            <person name="Luo M.C."/>
            <person name="Dvorak J."/>
            <person name="Tong Y."/>
            <person name="Wang J."/>
            <person name="Yang H."/>
            <person name="Li Z."/>
            <person name="Wang D."/>
            <person name="Zhang A."/>
            <person name="Wang J."/>
        </authorList>
    </citation>
    <scope>NUCLEOTIDE SEQUENCE</scope>
    <source>
        <strain evidence="3">cv. G1812</strain>
    </source>
</reference>
<organism evidence="2 3">
    <name type="scientific">Triticum urartu</name>
    <name type="common">Red wild einkorn</name>
    <name type="synonym">Crithodium urartu</name>
    <dbReference type="NCBI Taxonomy" id="4572"/>
    <lineage>
        <taxon>Eukaryota</taxon>
        <taxon>Viridiplantae</taxon>
        <taxon>Streptophyta</taxon>
        <taxon>Embryophyta</taxon>
        <taxon>Tracheophyta</taxon>
        <taxon>Spermatophyta</taxon>
        <taxon>Magnoliopsida</taxon>
        <taxon>Liliopsida</taxon>
        <taxon>Poales</taxon>
        <taxon>Poaceae</taxon>
        <taxon>BOP clade</taxon>
        <taxon>Pooideae</taxon>
        <taxon>Triticodae</taxon>
        <taxon>Triticeae</taxon>
        <taxon>Triticinae</taxon>
        <taxon>Triticum</taxon>
    </lineage>
</organism>
<evidence type="ECO:0000313" key="3">
    <source>
        <dbReference type="Proteomes" id="UP000015106"/>
    </source>
</evidence>
<dbReference type="EnsemblPlants" id="TuG1812G0400001834.01.T01">
    <property type="protein sequence ID" value="TuG1812G0400001834.01.T01.cds268907"/>
    <property type="gene ID" value="TuG1812G0400001834.01"/>
</dbReference>
<protein>
    <submittedName>
        <fullName evidence="2">Uncharacterized protein</fullName>
    </submittedName>
</protein>
<dbReference type="Gramene" id="TuG1812G0400001834.01.T01">
    <property type="protein sequence ID" value="TuG1812G0400001834.01.T01.cds268907"/>
    <property type="gene ID" value="TuG1812G0400001834.01"/>
</dbReference>
<evidence type="ECO:0000256" key="1">
    <source>
        <dbReference type="SAM" id="MobiDB-lite"/>
    </source>
</evidence>
<proteinExistence type="predicted"/>
<feature type="compositionally biased region" description="Polar residues" evidence="1">
    <location>
        <begin position="1"/>
        <end position="11"/>
    </location>
</feature>
<feature type="region of interest" description="Disordered" evidence="1">
    <location>
        <begin position="1"/>
        <end position="56"/>
    </location>
</feature>
<reference evidence="2" key="2">
    <citation type="submission" date="2018-03" db="EMBL/GenBank/DDBJ databases">
        <title>The Triticum urartu genome reveals the dynamic nature of wheat genome evolution.</title>
        <authorList>
            <person name="Ling H."/>
            <person name="Ma B."/>
            <person name="Shi X."/>
            <person name="Liu H."/>
            <person name="Dong L."/>
            <person name="Sun H."/>
            <person name="Cao Y."/>
            <person name="Gao Q."/>
            <person name="Zheng S."/>
            <person name="Li Y."/>
            <person name="Yu Y."/>
            <person name="Du H."/>
            <person name="Qi M."/>
            <person name="Li Y."/>
            <person name="Yu H."/>
            <person name="Cui Y."/>
            <person name="Wang N."/>
            <person name="Chen C."/>
            <person name="Wu H."/>
            <person name="Zhao Y."/>
            <person name="Zhang J."/>
            <person name="Li Y."/>
            <person name="Zhou W."/>
            <person name="Zhang B."/>
            <person name="Hu W."/>
            <person name="Eijk M."/>
            <person name="Tang J."/>
            <person name="Witsenboer H."/>
            <person name="Zhao S."/>
            <person name="Li Z."/>
            <person name="Zhang A."/>
            <person name="Wang D."/>
            <person name="Liang C."/>
        </authorList>
    </citation>
    <scope>NUCLEOTIDE SEQUENCE [LARGE SCALE GENOMIC DNA]</scope>
    <source>
        <strain evidence="2">cv. G1812</strain>
    </source>
</reference>
<dbReference type="Proteomes" id="UP000015106">
    <property type="component" value="Chromosome 4"/>
</dbReference>
<reference evidence="2" key="3">
    <citation type="submission" date="2022-06" db="UniProtKB">
        <authorList>
            <consortium name="EnsemblPlants"/>
        </authorList>
    </citation>
    <scope>IDENTIFICATION</scope>
</reference>
<keyword evidence="3" id="KW-1185">Reference proteome</keyword>
<accession>A0A8R7U7Y4</accession>
<evidence type="ECO:0000313" key="2">
    <source>
        <dbReference type="EnsemblPlants" id="TuG1812G0400001834.01.T01.cds268907"/>
    </source>
</evidence>
<sequence length="109" mass="11332">MNSGRPATTTGREGVPAATTGEVRQPPFFSSDVAKGGHGLLASRGKPWPSLSSSSSLGEVECMYPVSLEMAPTMRVDGGAGTAQQRHYDGMAEMLHSSSVKLHLSTAAL</sequence>
<dbReference type="AlphaFoldDB" id="A0A8R7U7Y4"/>
<name>A0A8R7U7Y4_TRIUA</name>